<accession>A0A8G1UCE9</accession>
<proteinExistence type="predicted"/>
<feature type="region of interest" description="Disordered" evidence="1">
    <location>
        <begin position="256"/>
        <end position="280"/>
    </location>
</feature>
<feature type="region of interest" description="Disordered" evidence="1">
    <location>
        <begin position="24"/>
        <end position="64"/>
    </location>
</feature>
<feature type="compositionally biased region" description="Basic and acidic residues" evidence="1">
    <location>
        <begin position="43"/>
        <end position="54"/>
    </location>
</feature>
<organism evidence="2 3">
    <name type="scientific">Kitasatospora cineracea</name>
    <dbReference type="NCBI Taxonomy" id="88074"/>
    <lineage>
        <taxon>Bacteria</taxon>
        <taxon>Bacillati</taxon>
        <taxon>Actinomycetota</taxon>
        <taxon>Actinomycetes</taxon>
        <taxon>Kitasatosporales</taxon>
        <taxon>Streptomycetaceae</taxon>
        <taxon>Kitasatospora</taxon>
    </lineage>
</organism>
<gene>
    <name evidence="2" type="ORF">EDD39_6312</name>
</gene>
<evidence type="ECO:0000313" key="2">
    <source>
        <dbReference type="EMBL" id="ROR38142.1"/>
    </source>
</evidence>
<dbReference type="EMBL" id="RJVJ01000002">
    <property type="protein sequence ID" value="ROR38142.1"/>
    <property type="molecule type" value="Genomic_DNA"/>
</dbReference>
<name>A0A8G1UCE9_9ACTN</name>
<reference evidence="2 3" key="1">
    <citation type="submission" date="2018-11" db="EMBL/GenBank/DDBJ databases">
        <title>Sequencing the genomes of 1000 actinobacteria strains.</title>
        <authorList>
            <person name="Klenk H.-P."/>
        </authorList>
    </citation>
    <scope>NUCLEOTIDE SEQUENCE [LARGE SCALE GENOMIC DNA]</scope>
    <source>
        <strain evidence="2 3">DSM 44780</strain>
    </source>
</reference>
<feature type="compositionally biased region" description="Basic and acidic residues" evidence="1">
    <location>
        <begin position="24"/>
        <end position="35"/>
    </location>
</feature>
<protein>
    <recommendedName>
        <fullName evidence="4">Helix-turn-helix domain-containing protein</fullName>
    </recommendedName>
</protein>
<feature type="compositionally biased region" description="Polar residues" evidence="1">
    <location>
        <begin position="265"/>
        <end position="276"/>
    </location>
</feature>
<comment type="caution">
    <text evidence="2">The sequence shown here is derived from an EMBL/GenBank/DDBJ whole genome shotgun (WGS) entry which is preliminary data.</text>
</comment>
<evidence type="ECO:0000313" key="3">
    <source>
        <dbReference type="Proteomes" id="UP000267408"/>
    </source>
</evidence>
<dbReference type="AlphaFoldDB" id="A0A8G1UCE9"/>
<evidence type="ECO:0008006" key="4">
    <source>
        <dbReference type="Google" id="ProtNLM"/>
    </source>
</evidence>
<sequence>MQILQPPAFSRPDPAGNNQQLVMHERTRKSVDGDRSSLTGSTRQEDDTTSREPGGRNVDGTETPMERMRSLDHLSPLEAAKAWGVPKQGWKNAAEQIRQIRAGADRSLARDRPRCPEPVSSFYGFPCKVPVESGMEVCYQHRRVKAKPGADVTSYALAALQAHAIWEELREKIWSLDKRALQSERLRLFRALEARAPMTEEDYRLASLLLPSEDPATQDRRALGLPGPNDGIGDGARLRGPGVLLAAAEAAALGLPAAPPAPGNSARTKPSSTRPDTSGPLLHSIAEAAKRLGVGVAWLRAESAAGRVPHRVIGSHRMFSDDDLSQIIADAYRPSTGGRRGRR</sequence>
<evidence type="ECO:0000256" key="1">
    <source>
        <dbReference type="SAM" id="MobiDB-lite"/>
    </source>
</evidence>
<dbReference type="Proteomes" id="UP000267408">
    <property type="component" value="Unassembled WGS sequence"/>
</dbReference>